<evidence type="ECO:0000313" key="4">
    <source>
        <dbReference type="Proteomes" id="UP000308197"/>
    </source>
</evidence>
<keyword evidence="1" id="KW-0677">Repeat</keyword>
<evidence type="ECO:0000256" key="1">
    <source>
        <dbReference type="ARBA" id="ARBA00022737"/>
    </source>
</evidence>
<dbReference type="EMBL" id="ML211054">
    <property type="protein sequence ID" value="TFK90143.1"/>
    <property type="molecule type" value="Genomic_DNA"/>
</dbReference>
<feature type="domain" description="Nephrocystin 3-like N-terminal" evidence="2">
    <location>
        <begin position="255"/>
        <end position="415"/>
    </location>
</feature>
<name>A0A5C3PVK7_9APHY</name>
<organism evidence="3 4">
    <name type="scientific">Polyporus arcularius HHB13444</name>
    <dbReference type="NCBI Taxonomy" id="1314778"/>
    <lineage>
        <taxon>Eukaryota</taxon>
        <taxon>Fungi</taxon>
        <taxon>Dikarya</taxon>
        <taxon>Basidiomycota</taxon>
        <taxon>Agaricomycotina</taxon>
        <taxon>Agaricomycetes</taxon>
        <taxon>Polyporales</taxon>
        <taxon>Polyporaceae</taxon>
        <taxon>Polyporus</taxon>
    </lineage>
</organism>
<evidence type="ECO:0000259" key="2">
    <source>
        <dbReference type="Pfam" id="PF24883"/>
    </source>
</evidence>
<dbReference type="AlphaFoldDB" id="A0A5C3PVK7"/>
<dbReference type="Gene3D" id="3.40.50.300">
    <property type="entry name" value="P-loop containing nucleotide triphosphate hydrolases"/>
    <property type="match status" value="1"/>
</dbReference>
<dbReference type="InParanoid" id="A0A5C3PVK7"/>
<keyword evidence="4" id="KW-1185">Reference proteome</keyword>
<dbReference type="Pfam" id="PF24883">
    <property type="entry name" value="NPHP3_N"/>
    <property type="match status" value="1"/>
</dbReference>
<proteinExistence type="predicted"/>
<dbReference type="InterPro" id="IPR059179">
    <property type="entry name" value="MLKL-like_MCAfunc"/>
</dbReference>
<protein>
    <recommendedName>
        <fullName evidence="2">Nephrocystin 3-like N-terminal domain-containing protein</fullName>
    </recommendedName>
</protein>
<dbReference type="CDD" id="cd21037">
    <property type="entry name" value="MLKL_NTD"/>
    <property type="match status" value="1"/>
</dbReference>
<gene>
    <name evidence="3" type="ORF">K466DRAFT_543933</name>
</gene>
<dbReference type="PANTHER" id="PTHR10039:SF14">
    <property type="entry name" value="NACHT DOMAIN-CONTAINING PROTEIN"/>
    <property type="match status" value="1"/>
</dbReference>
<sequence length="754" mass="85017">MLGSLGHVPAIWARRAVHVKSTRRRRLATDVLNNTIWALENSKDLLTLTSIPGISIAVDVLLGVLRRVTRARSNADAVDALCREISKLITVIEDVRGQVETRLNRHKNGSKEQHDLMHSLARSSELRSRMEGLIRDLEELLAMAEPLGEGNLLVRVWRSRRDEESIGSIKEGMTNAVLRFQSAGQVSIQDLVIGALDRMEHVHEELRAEAERQQAYRDEQTMRALPSTDWAGFRSTSNVEKRIYLPGTREAVFKRLTEWAASDKPVCFLIGPAGMGKSTIASEFCRRHEEELGASFFFRRGDPTLGSTSQFFPTIADQLAQSHRELRPHIARAARQHLQNGRSQQMRYVVRDLIGEPLRILAANGRTPRIFVIVDGLDECNESASQPELVSECLRLLISCAIQYSAFLRLLITSRPDHTHIEDELLRDSPLNNMSTLLYLYDIEDREAVDRDITELIRTRICSTPIGQEWYSQDPSVVAKLTRRSQGLFAYARTAADFVSRSAGAAQMDHRLELLLTEGNRFGLGDLDQLYDMVLETSFPPPDVDPDTGEQLRLILAWIALCQDPDGISPREFEAIAGISVSISIPIINKLRSVVVFKRQETGDGVTTDELALSKFSSIHVTFRDYLVDRKRCGSGYHVDAEVMHARLATDCLNKMHRCLRVPGDNDDYAMWYWDAHVAQARPTPELVDLLREIFLTASDVQVRSNFFSNSHWCVRSPEVVQRLVLWVEAKIDRTLARAVQGCSIAAQPAEPTK</sequence>
<dbReference type="Proteomes" id="UP000308197">
    <property type="component" value="Unassembled WGS sequence"/>
</dbReference>
<reference evidence="3 4" key="1">
    <citation type="journal article" date="2019" name="Nat. Ecol. Evol.">
        <title>Megaphylogeny resolves global patterns of mushroom evolution.</title>
        <authorList>
            <person name="Varga T."/>
            <person name="Krizsan K."/>
            <person name="Foldi C."/>
            <person name="Dima B."/>
            <person name="Sanchez-Garcia M."/>
            <person name="Sanchez-Ramirez S."/>
            <person name="Szollosi G.J."/>
            <person name="Szarkandi J.G."/>
            <person name="Papp V."/>
            <person name="Albert L."/>
            <person name="Andreopoulos W."/>
            <person name="Angelini C."/>
            <person name="Antonin V."/>
            <person name="Barry K.W."/>
            <person name="Bougher N.L."/>
            <person name="Buchanan P."/>
            <person name="Buyck B."/>
            <person name="Bense V."/>
            <person name="Catcheside P."/>
            <person name="Chovatia M."/>
            <person name="Cooper J."/>
            <person name="Damon W."/>
            <person name="Desjardin D."/>
            <person name="Finy P."/>
            <person name="Geml J."/>
            <person name="Haridas S."/>
            <person name="Hughes K."/>
            <person name="Justo A."/>
            <person name="Karasinski D."/>
            <person name="Kautmanova I."/>
            <person name="Kiss B."/>
            <person name="Kocsube S."/>
            <person name="Kotiranta H."/>
            <person name="LaButti K.M."/>
            <person name="Lechner B.E."/>
            <person name="Liimatainen K."/>
            <person name="Lipzen A."/>
            <person name="Lukacs Z."/>
            <person name="Mihaltcheva S."/>
            <person name="Morgado L.N."/>
            <person name="Niskanen T."/>
            <person name="Noordeloos M.E."/>
            <person name="Ohm R.A."/>
            <person name="Ortiz-Santana B."/>
            <person name="Ovrebo C."/>
            <person name="Racz N."/>
            <person name="Riley R."/>
            <person name="Savchenko A."/>
            <person name="Shiryaev A."/>
            <person name="Soop K."/>
            <person name="Spirin V."/>
            <person name="Szebenyi C."/>
            <person name="Tomsovsky M."/>
            <person name="Tulloss R.E."/>
            <person name="Uehling J."/>
            <person name="Grigoriev I.V."/>
            <person name="Vagvolgyi C."/>
            <person name="Papp T."/>
            <person name="Martin F.M."/>
            <person name="Miettinen O."/>
            <person name="Hibbett D.S."/>
            <person name="Nagy L.G."/>
        </authorList>
    </citation>
    <scope>NUCLEOTIDE SEQUENCE [LARGE SCALE GENOMIC DNA]</scope>
    <source>
        <strain evidence="3 4">HHB13444</strain>
    </source>
</reference>
<dbReference type="PANTHER" id="PTHR10039">
    <property type="entry name" value="AMELOGENIN"/>
    <property type="match status" value="1"/>
</dbReference>
<accession>A0A5C3PVK7</accession>
<dbReference type="SUPFAM" id="SSF52540">
    <property type="entry name" value="P-loop containing nucleoside triphosphate hydrolases"/>
    <property type="match status" value="1"/>
</dbReference>
<dbReference type="InterPro" id="IPR056884">
    <property type="entry name" value="NPHP3-like_N"/>
</dbReference>
<evidence type="ECO:0000313" key="3">
    <source>
        <dbReference type="EMBL" id="TFK90143.1"/>
    </source>
</evidence>
<dbReference type="InterPro" id="IPR027417">
    <property type="entry name" value="P-loop_NTPase"/>
</dbReference>